<dbReference type="KEGG" id="dpf:ON006_19380"/>
<accession>A0A9E8N8E7</accession>
<dbReference type="SUPFAM" id="SSF52540">
    <property type="entry name" value="P-loop containing nucleoside triphosphate hydrolases"/>
    <property type="match status" value="1"/>
</dbReference>
<gene>
    <name evidence="1" type="ORF">ON006_19380</name>
</gene>
<dbReference type="Gene3D" id="3.40.50.300">
    <property type="entry name" value="P-loop containing nucleotide triphosphate hydrolases"/>
    <property type="match status" value="1"/>
</dbReference>
<dbReference type="InterPro" id="IPR027417">
    <property type="entry name" value="P-loop_NTPase"/>
</dbReference>
<reference evidence="1" key="1">
    <citation type="submission" date="2022-11" db="EMBL/GenBank/DDBJ databases">
        <title>Dyadobacter pollutisoli sp. nov., isolated from plastic dumped soil.</title>
        <authorList>
            <person name="Kim J.M."/>
            <person name="Kim K.R."/>
            <person name="Lee J.K."/>
            <person name="Hao L."/>
            <person name="Jeon C.O."/>
        </authorList>
    </citation>
    <scope>NUCLEOTIDE SEQUENCE</scope>
    <source>
        <strain evidence="1">U1</strain>
    </source>
</reference>
<keyword evidence="2" id="KW-1185">Reference proteome</keyword>
<dbReference type="RefSeq" id="WP_244821025.1">
    <property type="nucleotide sequence ID" value="NZ_CP112998.1"/>
</dbReference>
<name>A0A9E8N8E7_9BACT</name>
<proteinExistence type="predicted"/>
<evidence type="ECO:0000313" key="2">
    <source>
        <dbReference type="Proteomes" id="UP001164653"/>
    </source>
</evidence>
<organism evidence="1 2">
    <name type="scientific">Dyadobacter pollutisoli</name>
    <dbReference type="NCBI Taxonomy" id="2910158"/>
    <lineage>
        <taxon>Bacteria</taxon>
        <taxon>Pseudomonadati</taxon>
        <taxon>Bacteroidota</taxon>
        <taxon>Cytophagia</taxon>
        <taxon>Cytophagales</taxon>
        <taxon>Spirosomataceae</taxon>
        <taxon>Dyadobacter</taxon>
    </lineage>
</organism>
<evidence type="ECO:0000313" key="1">
    <source>
        <dbReference type="EMBL" id="WAC09911.1"/>
    </source>
</evidence>
<sequence length="184" mass="20764">MIIYLIAGPPGIGKSTYGRELVPTDIPIVDHDLAAQQYKKEGLLDYSQLASQKANQFINGCIKEKVDFALELNLGYKSHYEYLRSLVVSDKHVRVHLILFFTENVNLCLLRAKARFENGGHLVAPGIIEEMYKNTLPLLKRNLSIFSLFTFVSVTNTEIEVVTGSNIPAWVEKFDLTKYIQSGI</sequence>
<dbReference type="Proteomes" id="UP001164653">
    <property type="component" value="Chromosome"/>
</dbReference>
<dbReference type="EMBL" id="CP112998">
    <property type="protein sequence ID" value="WAC09911.1"/>
    <property type="molecule type" value="Genomic_DNA"/>
</dbReference>
<protein>
    <submittedName>
        <fullName evidence="1">Uncharacterized protein</fullName>
    </submittedName>
</protein>
<dbReference type="AlphaFoldDB" id="A0A9E8N8E7"/>
<dbReference type="PANTHER" id="PTHR39206:SF1">
    <property type="entry name" value="SLL8004 PROTEIN"/>
    <property type="match status" value="1"/>
</dbReference>
<dbReference type="PANTHER" id="PTHR39206">
    <property type="entry name" value="SLL8004 PROTEIN"/>
    <property type="match status" value="1"/>
</dbReference>